<name>A0A2P5D0Z8_PARAD</name>
<dbReference type="InterPro" id="IPR039637">
    <property type="entry name" value="CNOT7/CNOT8/Pop2"/>
</dbReference>
<dbReference type="Proteomes" id="UP000237105">
    <property type="component" value="Unassembled WGS sequence"/>
</dbReference>
<gene>
    <name evidence="1" type="ORF">PanWU01x14_105480</name>
</gene>
<organism evidence="1 2">
    <name type="scientific">Parasponia andersonii</name>
    <name type="common">Sponia andersonii</name>
    <dbReference type="NCBI Taxonomy" id="3476"/>
    <lineage>
        <taxon>Eukaryota</taxon>
        <taxon>Viridiplantae</taxon>
        <taxon>Streptophyta</taxon>
        <taxon>Embryophyta</taxon>
        <taxon>Tracheophyta</taxon>
        <taxon>Spermatophyta</taxon>
        <taxon>Magnoliopsida</taxon>
        <taxon>eudicotyledons</taxon>
        <taxon>Gunneridae</taxon>
        <taxon>Pentapetalae</taxon>
        <taxon>rosids</taxon>
        <taxon>fabids</taxon>
        <taxon>Rosales</taxon>
        <taxon>Cannabaceae</taxon>
        <taxon>Parasponia</taxon>
    </lineage>
</organism>
<dbReference type="SUPFAM" id="SSF53098">
    <property type="entry name" value="Ribonuclease H-like"/>
    <property type="match status" value="1"/>
</dbReference>
<dbReference type="GO" id="GO:0030014">
    <property type="term" value="C:CCR4-NOT complex"/>
    <property type="evidence" value="ECO:0007669"/>
    <property type="project" value="InterPro"/>
</dbReference>
<dbReference type="OrthoDB" id="1164111at2759"/>
<protein>
    <submittedName>
        <fullName evidence="1">Ribonuclease H-like domain containing protein</fullName>
    </submittedName>
</protein>
<reference evidence="2" key="1">
    <citation type="submission" date="2016-06" db="EMBL/GenBank/DDBJ databases">
        <title>Parallel loss of symbiosis genes in relatives of nitrogen-fixing non-legume Parasponia.</title>
        <authorList>
            <person name="Van Velzen R."/>
            <person name="Holmer R."/>
            <person name="Bu F."/>
            <person name="Rutten L."/>
            <person name="Van Zeijl A."/>
            <person name="Liu W."/>
            <person name="Santuari L."/>
            <person name="Cao Q."/>
            <person name="Sharma T."/>
            <person name="Shen D."/>
            <person name="Roswanjaya Y."/>
            <person name="Wardhani T."/>
            <person name="Kalhor M.S."/>
            <person name="Jansen J."/>
            <person name="Van den Hoogen J."/>
            <person name="Gungor B."/>
            <person name="Hartog M."/>
            <person name="Hontelez J."/>
            <person name="Verver J."/>
            <person name="Yang W.-C."/>
            <person name="Schijlen E."/>
            <person name="Repin R."/>
            <person name="Schilthuizen M."/>
            <person name="Schranz E."/>
            <person name="Heidstra R."/>
            <person name="Miyata K."/>
            <person name="Fedorova E."/>
            <person name="Kohlen W."/>
            <person name="Bisseling T."/>
            <person name="Smit S."/>
            <person name="Geurts R."/>
        </authorList>
    </citation>
    <scope>NUCLEOTIDE SEQUENCE [LARGE SCALE GENOMIC DNA]</scope>
    <source>
        <strain evidence="2">cv. WU1-14</strain>
    </source>
</reference>
<accession>A0A2P5D0Z8</accession>
<dbReference type="PANTHER" id="PTHR10797">
    <property type="entry name" value="CCR4-NOT TRANSCRIPTION COMPLEX SUBUNIT"/>
    <property type="match status" value="1"/>
</dbReference>
<sequence>MRTTRKPKRLTRRRRTRVTGIRKRWQMRRTRRVLILKMEKRRKLRTRPSSLNIDKSSEAAGLTFSDEKGNLPTCGTDKYYIWQFNFQEFKKSEDKYAPDSIELLERSDIDYEKCGEKSVKASRFGELFTSSGVVMNDEVRCITFHGGMDLG</sequence>
<dbReference type="InterPro" id="IPR036397">
    <property type="entry name" value="RNaseH_sf"/>
</dbReference>
<dbReference type="STRING" id="3476.A0A2P5D0Z8"/>
<evidence type="ECO:0000313" key="2">
    <source>
        <dbReference type="Proteomes" id="UP000237105"/>
    </source>
</evidence>
<dbReference type="AlphaFoldDB" id="A0A2P5D0Z8"/>
<dbReference type="EMBL" id="JXTB01000075">
    <property type="protein sequence ID" value="PON66966.1"/>
    <property type="molecule type" value="Genomic_DNA"/>
</dbReference>
<proteinExistence type="predicted"/>
<dbReference type="GO" id="GO:0003676">
    <property type="term" value="F:nucleic acid binding"/>
    <property type="evidence" value="ECO:0007669"/>
    <property type="project" value="InterPro"/>
</dbReference>
<dbReference type="GO" id="GO:0004535">
    <property type="term" value="F:poly(A)-specific ribonuclease activity"/>
    <property type="evidence" value="ECO:0007669"/>
    <property type="project" value="InterPro"/>
</dbReference>
<comment type="caution">
    <text evidence="1">The sequence shown here is derived from an EMBL/GenBank/DDBJ whole genome shotgun (WGS) entry which is preliminary data.</text>
</comment>
<dbReference type="InterPro" id="IPR012337">
    <property type="entry name" value="RNaseH-like_sf"/>
</dbReference>
<dbReference type="Gene3D" id="3.30.420.10">
    <property type="entry name" value="Ribonuclease H-like superfamily/Ribonuclease H"/>
    <property type="match status" value="1"/>
</dbReference>
<keyword evidence="2" id="KW-1185">Reference proteome</keyword>
<evidence type="ECO:0000313" key="1">
    <source>
        <dbReference type="EMBL" id="PON66966.1"/>
    </source>
</evidence>